<proteinExistence type="predicted"/>
<dbReference type="PANTHER" id="PTHR30146">
    <property type="entry name" value="LACI-RELATED TRANSCRIPTIONAL REPRESSOR"/>
    <property type="match status" value="1"/>
</dbReference>
<keyword evidence="1" id="KW-0678">Repressor</keyword>
<dbReference type="SUPFAM" id="SSF53822">
    <property type="entry name" value="Periplasmic binding protein-like I"/>
    <property type="match status" value="1"/>
</dbReference>
<comment type="caution">
    <text evidence="6">The sequence shown here is derived from an EMBL/GenBank/DDBJ whole genome shotgun (WGS) entry which is preliminary data.</text>
</comment>
<dbReference type="AlphaFoldDB" id="A0A644X830"/>
<dbReference type="InterPro" id="IPR028082">
    <property type="entry name" value="Peripla_BP_I"/>
</dbReference>
<evidence type="ECO:0000256" key="3">
    <source>
        <dbReference type="ARBA" id="ARBA00023125"/>
    </source>
</evidence>
<accession>A0A644X830</accession>
<name>A0A644X830_9ZZZZ</name>
<evidence type="ECO:0000256" key="4">
    <source>
        <dbReference type="ARBA" id="ARBA00023163"/>
    </source>
</evidence>
<dbReference type="PANTHER" id="PTHR30146:SF148">
    <property type="entry name" value="HTH-TYPE TRANSCRIPTIONAL REPRESSOR PURR-RELATED"/>
    <property type="match status" value="1"/>
</dbReference>
<gene>
    <name evidence="6" type="primary">purR_17</name>
    <name evidence="6" type="ORF">SDC9_58438</name>
</gene>
<reference evidence="6" key="1">
    <citation type="submission" date="2019-08" db="EMBL/GenBank/DDBJ databases">
        <authorList>
            <person name="Kucharzyk K."/>
            <person name="Murdoch R.W."/>
            <person name="Higgins S."/>
            <person name="Loffler F."/>
        </authorList>
    </citation>
    <scope>NUCLEOTIDE SEQUENCE</scope>
</reference>
<dbReference type="GO" id="GO:0003700">
    <property type="term" value="F:DNA-binding transcription factor activity"/>
    <property type="evidence" value="ECO:0007669"/>
    <property type="project" value="TreeGrafter"/>
</dbReference>
<keyword evidence="3" id="KW-0238">DNA-binding</keyword>
<evidence type="ECO:0000256" key="1">
    <source>
        <dbReference type="ARBA" id="ARBA00022491"/>
    </source>
</evidence>
<organism evidence="6">
    <name type="scientific">bioreactor metagenome</name>
    <dbReference type="NCBI Taxonomy" id="1076179"/>
    <lineage>
        <taxon>unclassified sequences</taxon>
        <taxon>metagenomes</taxon>
        <taxon>ecological metagenomes</taxon>
    </lineage>
</organism>
<dbReference type="EMBL" id="VSSQ01001920">
    <property type="protein sequence ID" value="MPM12087.1"/>
    <property type="molecule type" value="Genomic_DNA"/>
</dbReference>
<dbReference type="InterPro" id="IPR046335">
    <property type="entry name" value="LacI/GalR-like_sensor"/>
</dbReference>
<dbReference type="Gene3D" id="3.40.50.2300">
    <property type="match status" value="2"/>
</dbReference>
<keyword evidence="4" id="KW-0804">Transcription</keyword>
<evidence type="ECO:0000313" key="6">
    <source>
        <dbReference type="EMBL" id="MPM12087.1"/>
    </source>
</evidence>
<feature type="domain" description="Transcriptional regulator LacI/GalR-like sensor" evidence="5">
    <location>
        <begin position="72"/>
        <end position="240"/>
    </location>
</feature>
<keyword evidence="2" id="KW-0805">Transcription regulation</keyword>
<dbReference type="CDD" id="cd06267">
    <property type="entry name" value="PBP1_LacI_sugar_binding-like"/>
    <property type="match status" value="1"/>
</dbReference>
<sequence>MQEEISFLAGPVARLADGIISVTDCIENEELIEVVEPFRELNKPIIFVDRNLPANIADSIMNDNFEGFASVVHHLYEMGHRRIAIILSSQGVSVVRDKVEGYQHALSELGLPCREEYLRRSGKWTRENGAEQTAKLLSLPEPPTAIIAGNNTLCLGVLEELVGRGLHPGRDISLVGTEECERDAQDFEKLGISTLRLDSSALAKAACKSILAKLTSGEPQTEDNHTKMVFTMKYTERASVLRI</sequence>
<evidence type="ECO:0000256" key="2">
    <source>
        <dbReference type="ARBA" id="ARBA00023015"/>
    </source>
</evidence>
<dbReference type="Pfam" id="PF13377">
    <property type="entry name" value="Peripla_BP_3"/>
    <property type="match status" value="1"/>
</dbReference>
<protein>
    <submittedName>
        <fullName evidence="6">HTH-type transcriptional repressor PurR</fullName>
    </submittedName>
</protein>
<evidence type="ECO:0000259" key="5">
    <source>
        <dbReference type="Pfam" id="PF13377"/>
    </source>
</evidence>
<dbReference type="GO" id="GO:0000976">
    <property type="term" value="F:transcription cis-regulatory region binding"/>
    <property type="evidence" value="ECO:0007669"/>
    <property type="project" value="TreeGrafter"/>
</dbReference>